<proteinExistence type="predicted"/>
<name>A0A1E5VCG9_9POAL</name>
<keyword evidence="1" id="KW-0472">Membrane</keyword>
<evidence type="ECO:0000256" key="1">
    <source>
        <dbReference type="SAM" id="Phobius"/>
    </source>
</evidence>
<feature type="non-terminal residue" evidence="2">
    <location>
        <position position="1"/>
    </location>
</feature>
<feature type="transmembrane region" description="Helical" evidence="1">
    <location>
        <begin position="6"/>
        <end position="25"/>
    </location>
</feature>
<evidence type="ECO:0000313" key="2">
    <source>
        <dbReference type="EMBL" id="OEL22714.1"/>
    </source>
</evidence>
<keyword evidence="3" id="KW-1185">Reference proteome</keyword>
<comment type="caution">
    <text evidence="2">The sequence shown here is derived from an EMBL/GenBank/DDBJ whole genome shotgun (WGS) entry which is preliminary data.</text>
</comment>
<organism evidence="2 3">
    <name type="scientific">Dichanthelium oligosanthes</name>
    <dbReference type="NCBI Taxonomy" id="888268"/>
    <lineage>
        <taxon>Eukaryota</taxon>
        <taxon>Viridiplantae</taxon>
        <taxon>Streptophyta</taxon>
        <taxon>Embryophyta</taxon>
        <taxon>Tracheophyta</taxon>
        <taxon>Spermatophyta</taxon>
        <taxon>Magnoliopsida</taxon>
        <taxon>Liliopsida</taxon>
        <taxon>Poales</taxon>
        <taxon>Poaceae</taxon>
        <taxon>PACMAD clade</taxon>
        <taxon>Panicoideae</taxon>
        <taxon>Panicodae</taxon>
        <taxon>Paniceae</taxon>
        <taxon>Dichantheliinae</taxon>
        <taxon>Dichanthelium</taxon>
    </lineage>
</organism>
<sequence length="44" mass="4934">LRGLSLAGIFVGFGLLWIIALLEVAPSIEILHIEVYDHICRDEK</sequence>
<dbReference type="EMBL" id="LWDX02044555">
    <property type="protein sequence ID" value="OEL22714.1"/>
    <property type="molecule type" value="Genomic_DNA"/>
</dbReference>
<reference evidence="2 3" key="1">
    <citation type="submission" date="2016-09" db="EMBL/GenBank/DDBJ databases">
        <title>The draft genome of Dichanthelium oligosanthes: A C3 panicoid grass species.</title>
        <authorList>
            <person name="Studer A.J."/>
            <person name="Schnable J.C."/>
            <person name="Brutnell T.P."/>
        </authorList>
    </citation>
    <scope>NUCLEOTIDE SEQUENCE [LARGE SCALE GENOMIC DNA]</scope>
    <source>
        <strain evidence="3">cv. Kellogg 1175</strain>
        <tissue evidence="2">Leaf</tissue>
    </source>
</reference>
<keyword evidence="1" id="KW-1133">Transmembrane helix</keyword>
<dbReference type="AlphaFoldDB" id="A0A1E5VCG9"/>
<gene>
    <name evidence="2" type="ORF">BAE44_0016265</name>
</gene>
<protein>
    <submittedName>
        <fullName evidence="2">Uncharacterized protein</fullName>
    </submittedName>
</protein>
<dbReference type="Proteomes" id="UP000095767">
    <property type="component" value="Unassembled WGS sequence"/>
</dbReference>
<keyword evidence="1" id="KW-0812">Transmembrane</keyword>
<evidence type="ECO:0000313" key="3">
    <source>
        <dbReference type="Proteomes" id="UP000095767"/>
    </source>
</evidence>
<dbReference type="STRING" id="888268.A0A1E5VCG9"/>
<accession>A0A1E5VCG9</accession>